<dbReference type="Proteomes" id="UP001385951">
    <property type="component" value="Unassembled WGS sequence"/>
</dbReference>
<proteinExistence type="predicted"/>
<accession>A0AAW0FYP7</accession>
<evidence type="ECO:0000256" key="1">
    <source>
        <dbReference type="SAM" id="MobiDB-lite"/>
    </source>
</evidence>
<name>A0AAW0FYP7_9APHY</name>
<reference evidence="2 3" key="1">
    <citation type="submission" date="2022-09" db="EMBL/GenBank/DDBJ databases">
        <authorList>
            <person name="Palmer J.M."/>
        </authorList>
    </citation>
    <scope>NUCLEOTIDE SEQUENCE [LARGE SCALE GENOMIC DNA]</scope>
    <source>
        <strain evidence="2 3">DSM 7382</strain>
    </source>
</reference>
<feature type="region of interest" description="Disordered" evidence="1">
    <location>
        <begin position="1"/>
        <end position="48"/>
    </location>
</feature>
<gene>
    <name evidence="2" type="ORF">QCA50_014627</name>
</gene>
<protein>
    <submittedName>
        <fullName evidence="2">Uncharacterized protein</fullName>
    </submittedName>
</protein>
<sequence>MPTVSKRFSFKNLKRRLTGDNNDASERSRTPSPSRFGRNKSIPPDVEKGDVAVSETAKLIVTETSSASNETGIRLGVTQKEILTPLVPPHAAIDMPSPQLYVSPPTPLDPIANLAATGIMDRIHEGPTSSKTEKVLNKIDDMATTVQDPNGLVVTVVQPIKALLESSGAIKAIEEGINTFMEDIPWLMKGLDEIARIHPVVTVAVLAFKTVYKMEMTRRENDSVSKLSTSK</sequence>
<evidence type="ECO:0000313" key="2">
    <source>
        <dbReference type="EMBL" id="KAK7682422.1"/>
    </source>
</evidence>
<keyword evidence="3" id="KW-1185">Reference proteome</keyword>
<comment type="caution">
    <text evidence="2">The sequence shown here is derived from an EMBL/GenBank/DDBJ whole genome shotgun (WGS) entry which is preliminary data.</text>
</comment>
<organism evidence="2 3">
    <name type="scientific">Cerrena zonata</name>
    <dbReference type="NCBI Taxonomy" id="2478898"/>
    <lineage>
        <taxon>Eukaryota</taxon>
        <taxon>Fungi</taxon>
        <taxon>Dikarya</taxon>
        <taxon>Basidiomycota</taxon>
        <taxon>Agaricomycotina</taxon>
        <taxon>Agaricomycetes</taxon>
        <taxon>Polyporales</taxon>
        <taxon>Cerrenaceae</taxon>
        <taxon>Cerrena</taxon>
    </lineage>
</organism>
<dbReference type="AlphaFoldDB" id="A0AAW0FYP7"/>
<evidence type="ECO:0000313" key="3">
    <source>
        <dbReference type="Proteomes" id="UP001385951"/>
    </source>
</evidence>
<dbReference type="EMBL" id="JASBNA010000036">
    <property type="protein sequence ID" value="KAK7682422.1"/>
    <property type="molecule type" value="Genomic_DNA"/>
</dbReference>